<organism evidence="5 6">
    <name type="scientific">Patulibacter brassicae</name>
    <dbReference type="NCBI Taxonomy" id="1705717"/>
    <lineage>
        <taxon>Bacteria</taxon>
        <taxon>Bacillati</taxon>
        <taxon>Actinomycetota</taxon>
        <taxon>Thermoleophilia</taxon>
        <taxon>Solirubrobacterales</taxon>
        <taxon>Patulibacteraceae</taxon>
        <taxon>Patulibacter</taxon>
    </lineage>
</organism>
<dbReference type="CDD" id="cd00761">
    <property type="entry name" value="Glyco_tranf_GTA_type"/>
    <property type="match status" value="1"/>
</dbReference>
<evidence type="ECO:0000256" key="2">
    <source>
        <dbReference type="ARBA" id="ARBA00022679"/>
    </source>
</evidence>
<dbReference type="Pfam" id="PF00535">
    <property type="entry name" value="Glycos_transf_2"/>
    <property type="match status" value="1"/>
</dbReference>
<dbReference type="InterPro" id="IPR050834">
    <property type="entry name" value="Glycosyltransf_2"/>
</dbReference>
<name>A0ABU4VII4_9ACTN</name>
<dbReference type="InterPro" id="IPR028098">
    <property type="entry name" value="Glyco_trans_4-like_N"/>
</dbReference>
<keyword evidence="6" id="KW-1185">Reference proteome</keyword>
<comment type="caution">
    <text evidence="5">The sequence shown here is derived from an EMBL/GenBank/DDBJ whole genome shotgun (WGS) entry which is preliminary data.</text>
</comment>
<reference evidence="5 6" key="1">
    <citation type="submission" date="2023-11" db="EMBL/GenBank/DDBJ databases">
        <authorList>
            <person name="Xu M."/>
            <person name="Jiang T."/>
        </authorList>
    </citation>
    <scope>NUCLEOTIDE SEQUENCE [LARGE SCALE GENOMIC DNA]</scope>
    <source>
        <strain evidence="5 6">SD</strain>
    </source>
</reference>
<evidence type="ECO:0000259" key="4">
    <source>
        <dbReference type="Pfam" id="PF13579"/>
    </source>
</evidence>
<dbReference type="PANTHER" id="PTHR43685:SF2">
    <property type="entry name" value="GLYCOSYLTRANSFERASE 2-LIKE DOMAIN-CONTAINING PROTEIN"/>
    <property type="match status" value="1"/>
</dbReference>
<gene>
    <name evidence="5" type="ORF">SK069_08595</name>
</gene>
<dbReference type="RefSeq" id="WP_319953802.1">
    <property type="nucleotide sequence ID" value="NZ_JAXAVX010000003.1"/>
</dbReference>
<dbReference type="PANTHER" id="PTHR43685">
    <property type="entry name" value="GLYCOSYLTRANSFERASE"/>
    <property type="match status" value="1"/>
</dbReference>
<feature type="domain" description="Glycosyltransferase 2-like" evidence="3">
    <location>
        <begin position="444"/>
        <end position="563"/>
    </location>
</feature>
<dbReference type="Proteomes" id="UP001277761">
    <property type="component" value="Unassembled WGS sequence"/>
</dbReference>
<sequence>MPSSPQASSTATAAVGTRPRIAVVSNDVAPANGGGIAAYVAALADTLAEWAEVTLFTRASTVRALERVNHEQRSVWTLDPRVALVAVPDDVDGGPGSYFNAAHRHAASVYAAVAAHYDGRGPDLIEVPDYLAEGAVLVQARAAQVPWLRGTRIVVRAHTTHEVVWTLNGALPDDEPQRLLWELERYVLREADACVVGGAEVGALYRRFYDGELAPTVEVRHPVPRVVRQAAPVDETEPGPLRLLYLGRLERRKGVQALVEALRATPADLRLTVLGADTETGPRGVSVRAAVRLAAAGDQRVRLQDPLPPEDVPAFVAGHDAVVVPSTWECWPNVALEALAVGVPVLARPVGGLVEIVGPPDDDGRRPGGWLARDASGQALLERIEQLAADLDAVRDPARRTAARARFEELTRSGAVKAGYRRLLARAPRWDRAEPVAGPASRVTVVIPYFRLPQYVEAAVQSALDQTHPNVTVVVVDDGSTDPGDAVLGCLAERDRVTVLTKAGAGLGAARNTGVRASLGDFVVPLDADNLLGPTFVERCLDVLMRREDLEFVTSWSRYVDEAGQPFRAGPDEGWQPLSNDPAILAERNVAGDAVALLRRRIFDDGFFYDEELTSFEDWFLYLRLRDAGRRGIAIPERLFDYRIRPDSMLRTQGEPAAERLMAEMRARRRELEVEWCPWNA</sequence>
<dbReference type="CDD" id="cd03801">
    <property type="entry name" value="GT4_PimA-like"/>
    <property type="match status" value="1"/>
</dbReference>
<evidence type="ECO:0000313" key="5">
    <source>
        <dbReference type="EMBL" id="MDX8151647.1"/>
    </source>
</evidence>
<evidence type="ECO:0000259" key="3">
    <source>
        <dbReference type="Pfam" id="PF00535"/>
    </source>
</evidence>
<evidence type="ECO:0000313" key="6">
    <source>
        <dbReference type="Proteomes" id="UP001277761"/>
    </source>
</evidence>
<dbReference type="GO" id="GO:0016757">
    <property type="term" value="F:glycosyltransferase activity"/>
    <property type="evidence" value="ECO:0007669"/>
    <property type="project" value="UniProtKB-KW"/>
</dbReference>
<dbReference type="InterPro" id="IPR001173">
    <property type="entry name" value="Glyco_trans_2-like"/>
</dbReference>
<dbReference type="EC" id="2.4.-.-" evidence="5"/>
<accession>A0ABU4VII4</accession>
<dbReference type="Pfam" id="PF13579">
    <property type="entry name" value="Glyco_trans_4_4"/>
    <property type="match status" value="1"/>
</dbReference>
<dbReference type="Gene3D" id="3.90.550.10">
    <property type="entry name" value="Spore Coat Polysaccharide Biosynthesis Protein SpsA, Chain A"/>
    <property type="match status" value="1"/>
</dbReference>
<protein>
    <submittedName>
        <fullName evidence="5">Glycosyltransferase</fullName>
        <ecNumber evidence="5">2.4.-.-</ecNumber>
    </submittedName>
</protein>
<keyword evidence="1 5" id="KW-0328">Glycosyltransferase</keyword>
<dbReference type="SUPFAM" id="SSF53756">
    <property type="entry name" value="UDP-Glycosyltransferase/glycogen phosphorylase"/>
    <property type="match status" value="1"/>
</dbReference>
<evidence type="ECO:0000256" key="1">
    <source>
        <dbReference type="ARBA" id="ARBA00022676"/>
    </source>
</evidence>
<dbReference type="SUPFAM" id="SSF53448">
    <property type="entry name" value="Nucleotide-diphospho-sugar transferases"/>
    <property type="match status" value="1"/>
</dbReference>
<dbReference type="EMBL" id="JAXAVX010000003">
    <property type="protein sequence ID" value="MDX8151647.1"/>
    <property type="molecule type" value="Genomic_DNA"/>
</dbReference>
<keyword evidence="2 5" id="KW-0808">Transferase</keyword>
<dbReference type="Pfam" id="PF13692">
    <property type="entry name" value="Glyco_trans_1_4"/>
    <property type="match status" value="1"/>
</dbReference>
<proteinExistence type="predicted"/>
<dbReference type="InterPro" id="IPR029044">
    <property type="entry name" value="Nucleotide-diphossugar_trans"/>
</dbReference>
<feature type="domain" description="Glycosyltransferase subfamily 4-like N-terminal" evidence="4">
    <location>
        <begin position="34"/>
        <end position="208"/>
    </location>
</feature>
<dbReference type="Gene3D" id="3.40.50.2000">
    <property type="entry name" value="Glycogen Phosphorylase B"/>
    <property type="match status" value="2"/>
</dbReference>